<proteinExistence type="predicted"/>
<dbReference type="EMBL" id="JAZGQK010000003">
    <property type="protein sequence ID" value="MEE6257978.1"/>
    <property type="molecule type" value="Genomic_DNA"/>
</dbReference>
<dbReference type="InterPro" id="IPR052754">
    <property type="entry name" value="NTPase_KAP_P-loop"/>
</dbReference>
<name>A0ABU7RN90_9ACTN</name>
<accession>A0ABU7RN90</accession>
<dbReference type="InterPro" id="IPR011646">
    <property type="entry name" value="KAP_P-loop"/>
</dbReference>
<evidence type="ECO:0000256" key="1">
    <source>
        <dbReference type="SAM" id="MobiDB-lite"/>
    </source>
</evidence>
<dbReference type="SUPFAM" id="SSF52540">
    <property type="entry name" value="P-loop containing nucleoside triphosphate hydrolases"/>
    <property type="match status" value="1"/>
</dbReference>
<organism evidence="3 4">
    <name type="scientific">Plantactinospora sonchi</name>
    <dbReference type="NCBI Taxonomy" id="1544735"/>
    <lineage>
        <taxon>Bacteria</taxon>
        <taxon>Bacillati</taxon>
        <taxon>Actinomycetota</taxon>
        <taxon>Actinomycetes</taxon>
        <taxon>Micromonosporales</taxon>
        <taxon>Micromonosporaceae</taxon>
        <taxon>Plantactinospora</taxon>
    </lineage>
</organism>
<evidence type="ECO:0000313" key="3">
    <source>
        <dbReference type="EMBL" id="MEE6257978.1"/>
    </source>
</evidence>
<protein>
    <submittedName>
        <fullName evidence="3">KAP family NTPase</fullName>
    </submittedName>
</protein>
<evidence type="ECO:0000259" key="2">
    <source>
        <dbReference type="Pfam" id="PF07693"/>
    </source>
</evidence>
<keyword evidence="4" id="KW-1185">Reference proteome</keyword>
<comment type="caution">
    <text evidence="3">The sequence shown here is derived from an EMBL/GenBank/DDBJ whole genome shotgun (WGS) entry which is preliminary data.</text>
</comment>
<dbReference type="Proteomes" id="UP001332243">
    <property type="component" value="Unassembled WGS sequence"/>
</dbReference>
<gene>
    <name evidence="3" type="ORF">V1633_05660</name>
</gene>
<dbReference type="Pfam" id="PF07693">
    <property type="entry name" value="KAP_NTPase"/>
    <property type="match status" value="1"/>
</dbReference>
<dbReference type="RefSeq" id="WP_331213082.1">
    <property type="nucleotide sequence ID" value="NZ_JAZGQK010000003.1"/>
</dbReference>
<dbReference type="InterPro" id="IPR027417">
    <property type="entry name" value="P-loop_NTPase"/>
</dbReference>
<dbReference type="PANTHER" id="PTHR22674">
    <property type="entry name" value="NTPASE, KAP FAMILY P-LOOP DOMAIN-CONTAINING 1"/>
    <property type="match status" value="1"/>
</dbReference>
<dbReference type="Gene3D" id="3.40.50.300">
    <property type="entry name" value="P-loop containing nucleotide triphosphate hydrolases"/>
    <property type="match status" value="1"/>
</dbReference>
<feature type="region of interest" description="Disordered" evidence="1">
    <location>
        <begin position="686"/>
        <end position="705"/>
    </location>
</feature>
<reference evidence="3 4" key="1">
    <citation type="submission" date="2024-01" db="EMBL/GenBank/DDBJ databases">
        <title>Genome insights into Plantactinospora sonchi sp. nov.</title>
        <authorList>
            <person name="Wang L."/>
        </authorList>
    </citation>
    <scope>NUCLEOTIDE SEQUENCE [LARGE SCALE GENOMIC DNA]</scope>
    <source>
        <strain evidence="3 4">NEAU-QY2</strain>
    </source>
</reference>
<feature type="domain" description="KAP NTPase" evidence="2">
    <location>
        <begin position="19"/>
        <end position="293"/>
    </location>
</feature>
<sequence>MTHWTDEALSDEADDQLDRRRFANRVADLIKQAASNDESSVFGLVGPWGSGKSTLINFVEHRLRDPWKVVHFTPWAASSIEGLLAEFFAVIASALPAQGEARAKVLSYAKLVVPALGAIPLFGQAAKDTGDAVINRMDQQKPWSEQFQEASEQLKELRTPVLVVTDDIDRLEAGELATLLKAIRLLGRFPGVHYLLAYDQETLVDVLKGTGVAGSSDQRALAYLEKIVQYPLALPPARRIHLDRMLNLGLSEVLRDTGHRMEREAEYRFAQAHEDLLARTMITVRSIQRFLAQARSYLPLLEPGEVDVVDLLILTYFRMHFPTLYASLPSWRHELTSRHHSYQSSSSDSQAINWTERIQSTGVSPQLVMPVQTVLEELFPAVRLGSGSGGTRRVHHSDYFGRYFALGISDDDIADATVMRALEQAAAGVADSDLALFESTVSGVDPELGRLALRKAIGFLDNIDDSSIWPLVRYFTRLGATLPERHAALISVSDIAITLLASLLMRLSRVPDPGEINTLIVEQGGEVLTQAVRRALKSSSGRDKSDPVQAFALHFAKHARVRIIGNLAAKDQAGNDPIMTLVQIIALAGTTHSLTEEIVAGLGDGRWKIDDVAARFVSVGWIIGLPEKPELMGFDAPSLLAVLPTTRSYLSELPTQDGSEAIDKHDISWSNRRRFARRQLDEITFGAAEELPHGESSDSGQGIHE</sequence>
<evidence type="ECO:0000313" key="4">
    <source>
        <dbReference type="Proteomes" id="UP001332243"/>
    </source>
</evidence>
<dbReference type="PANTHER" id="PTHR22674:SF6">
    <property type="entry name" value="NTPASE KAP FAMILY P-LOOP DOMAIN-CONTAINING PROTEIN 1"/>
    <property type="match status" value="1"/>
</dbReference>